<keyword evidence="1" id="KW-0472">Membrane</keyword>
<keyword evidence="1" id="KW-0812">Transmembrane</keyword>
<reference evidence="2 3" key="1">
    <citation type="submission" date="2023-03" db="EMBL/GenBank/DDBJ databases">
        <authorList>
            <person name="Pearce D."/>
        </authorList>
    </citation>
    <scope>NUCLEOTIDE SEQUENCE [LARGE SCALE GENOMIC DNA]</scope>
    <source>
        <strain evidence="2">Msz</strain>
    </source>
</reference>
<accession>A0ABM9I633</accession>
<name>A0ABM9I633_9GAMM</name>
<organism evidence="2 3">
    <name type="scientific">Methylocaldum szegediense</name>
    <dbReference type="NCBI Taxonomy" id="73780"/>
    <lineage>
        <taxon>Bacteria</taxon>
        <taxon>Pseudomonadati</taxon>
        <taxon>Pseudomonadota</taxon>
        <taxon>Gammaproteobacteria</taxon>
        <taxon>Methylococcales</taxon>
        <taxon>Methylococcaceae</taxon>
        <taxon>Methylocaldum</taxon>
    </lineage>
</organism>
<keyword evidence="3" id="KW-1185">Reference proteome</keyword>
<evidence type="ECO:0000256" key="1">
    <source>
        <dbReference type="SAM" id="Phobius"/>
    </source>
</evidence>
<dbReference type="EMBL" id="OX458333">
    <property type="protein sequence ID" value="CAI8915959.1"/>
    <property type="molecule type" value="Genomic_DNA"/>
</dbReference>
<dbReference type="Proteomes" id="UP001162030">
    <property type="component" value="Chromosome"/>
</dbReference>
<evidence type="ECO:0000313" key="3">
    <source>
        <dbReference type="Proteomes" id="UP001162030"/>
    </source>
</evidence>
<keyword evidence="1" id="KW-1133">Transmembrane helix</keyword>
<sequence>MTYLHFLVRYLIIPVVLTFFVLLVLVIETKPLVSPYQDPTHEYLARTRQLLSTTVQLPQNDNPARTIVLTANDLTAAANFAFLQKKLEGHAHCSIKGNRLKFVATLRLPIKSIPLFLNFRVIADDGEPHAVIKQVKLGRLALPRIVVKSLLNGFLSFTPLFRYSQVGDKLVKETRIINGRLQVLVNWNRDAWNQAKGLITDLADKERLLVYNEKLAEIINQSQLKRFMRLGPLMQHLFALAKSRSENNDDPIAENRALILVLSAYVNGKNITQWLPSNHPPVIPPRREVLLNRRTDIAQHFMASAALAMSGHSTLANMIGLAKEMNDTHSGSGFSFTDLAADQAGAMFGKTAIRSEDKARKVQAILSQSADESLFMPNIKDLPENLSPADFAARFKDIQSPEFNALKRQIEQRILACSLYQP</sequence>
<gene>
    <name evidence="2" type="ORF">MSZNOR_3738</name>
</gene>
<protein>
    <submittedName>
        <fullName evidence="2">Uncharacterized protein</fullName>
    </submittedName>
</protein>
<proteinExistence type="predicted"/>
<evidence type="ECO:0000313" key="2">
    <source>
        <dbReference type="EMBL" id="CAI8915959.1"/>
    </source>
</evidence>
<feature type="transmembrane region" description="Helical" evidence="1">
    <location>
        <begin position="7"/>
        <end position="27"/>
    </location>
</feature>